<dbReference type="SUPFAM" id="SSF52540">
    <property type="entry name" value="P-loop containing nucleoside triphosphate hydrolases"/>
    <property type="match status" value="1"/>
</dbReference>
<accession>A0ABT2NEG8</accession>
<comment type="caution">
    <text evidence="5">The sequence shown here is derived from an EMBL/GenBank/DDBJ whole genome shotgun (WGS) entry which is preliminary data.</text>
</comment>
<dbReference type="RefSeq" id="WP_261237326.1">
    <property type="nucleotide sequence ID" value="NZ_JAMXFA010000052.1"/>
</dbReference>
<name>A0ABT2NEG8_9CYAN</name>
<dbReference type="InterPro" id="IPR002182">
    <property type="entry name" value="NB-ARC"/>
</dbReference>
<dbReference type="PANTHER" id="PTHR45641:SF19">
    <property type="entry name" value="NEPHROCYSTIN-3"/>
    <property type="match status" value="1"/>
</dbReference>
<keyword evidence="2 3" id="KW-0802">TPR repeat</keyword>
<dbReference type="Pfam" id="PF13424">
    <property type="entry name" value="TPR_12"/>
    <property type="match status" value="4"/>
</dbReference>
<dbReference type="SMART" id="SM00028">
    <property type="entry name" value="TPR"/>
    <property type="match status" value="7"/>
</dbReference>
<protein>
    <submittedName>
        <fullName evidence="5">Tetratricopeptide repeat protein</fullName>
    </submittedName>
</protein>
<evidence type="ECO:0000313" key="5">
    <source>
        <dbReference type="EMBL" id="MCT7981101.1"/>
    </source>
</evidence>
<reference evidence="5 6" key="1">
    <citation type="journal article" date="2022" name="Front. Microbiol.">
        <title>High genomic differentiation and limited gene flow indicate recent cryptic speciation within the genus Laspinema (cyanobacteria).</title>
        <authorList>
            <person name="Stanojkovic A."/>
            <person name="Skoupy S."/>
            <person name="Skaloud P."/>
            <person name="Dvorak P."/>
        </authorList>
    </citation>
    <scope>NUCLEOTIDE SEQUENCE [LARGE SCALE GENOMIC DNA]</scope>
    <source>
        <strain evidence="5 6">D3b</strain>
    </source>
</reference>
<dbReference type="SUPFAM" id="SSF48452">
    <property type="entry name" value="TPR-like"/>
    <property type="match status" value="3"/>
</dbReference>
<organism evidence="5 6">
    <name type="scientific">Laspinema olomoucense D3b</name>
    <dbReference type="NCBI Taxonomy" id="2953688"/>
    <lineage>
        <taxon>Bacteria</taxon>
        <taxon>Bacillati</taxon>
        <taxon>Cyanobacteriota</taxon>
        <taxon>Cyanophyceae</taxon>
        <taxon>Oscillatoriophycideae</taxon>
        <taxon>Oscillatoriales</taxon>
        <taxon>Laspinemataceae</taxon>
        <taxon>Laspinema</taxon>
        <taxon>Laspinema olomoucense</taxon>
    </lineage>
</organism>
<dbReference type="PROSITE" id="PS50005">
    <property type="entry name" value="TPR"/>
    <property type="match status" value="5"/>
</dbReference>
<evidence type="ECO:0000259" key="4">
    <source>
        <dbReference type="Pfam" id="PF00931"/>
    </source>
</evidence>
<dbReference type="Gene3D" id="3.40.50.300">
    <property type="entry name" value="P-loop containing nucleotide triphosphate hydrolases"/>
    <property type="match status" value="1"/>
</dbReference>
<dbReference type="EMBL" id="JAMXFA010000052">
    <property type="protein sequence ID" value="MCT7981101.1"/>
    <property type="molecule type" value="Genomic_DNA"/>
</dbReference>
<dbReference type="PANTHER" id="PTHR45641">
    <property type="entry name" value="TETRATRICOPEPTIDE REPEAT PROTEIN (AFU_ORTHOLOGUE AFUA_6G03870)"/>
    <property type="match status" value="1"/>
</dbReference>
<feature type="repeat" description="TPR" evidence="3">
    <location>
        <begin position="816"/>
        <end position="849"/>
    </location>
</feature>
<proteinExistence type="predicted"/>
<keyword evidence="1" id="KW-0677">Repeat</keyword>
<feature type="domain" description="NB-ARC" evidence="4">
    <location>
        <begin position="339"/>
        <end position="460"/>
    </location>
</feature>
<dbReference type="PRINTS" id="PR00381">
    <property type="entry name" value="KINESINLIGHT"/>
</dbReference>
<dbReference type="Pfam" id="PF00931">
    <property type="entry name" value="NB-ARC"/>
    <property type="match status" value="1"/>
</dbReference>
<feature type="repeat" description="TPR" evidence="3">
    <location>
        <begin position="858"/>
        <end position="891"/>
    </location>
</feature>
<evidence type="ECO:0000256" key="2">
    <source>
        <dbReference type="ARBA" id="ARBA00022803"/>
    </source>
</evidence>
<feature type="repeat" description="TPR" evidence="3">
    <location>
        <begin position="900"/>
        <end position="933"/>
    </location>
</feature>
<feature type="repeat" description="TPR" evidence="3">
    <location>
        <begin position="984"/>
        <end position="1017"/>
    </location>
</feature>
<sequence length="1103" mass="123332">MDQAIAGRLGTFGAAVVVGAAVTAATPSVPLVAVGTALTAVAGGIVANDLGALNAQLGEPDLRNAHLTRAVGRSLAIVIEDVAKDHKGRSGRALKALAQTARQDWPQIVRETVGNQTPAELFEENLAANYFATVPANFDQMRALATWEDWRLVIDALGHRVRRGKRFRRWLSGTVYPLRALNPGQVDTLAQRLHQDFPRAIREVLKRDFAEGKEAFAGMVFDLLGNLTAGQQDLAKRVAQWRSQTQSLSHALAEQLTLELLWLEGVVTREGEITRETVTATGEKIEQTMGNQADRIIHELRPVVTPQNPHSPSNLSRYARTVPKFVGREVAKAELSRLLAETDQVAVSGMGGLGKTELAWQWADQEYQAGNFPGGVVWLDVAAGNPGDQLLLFYQTTFAVEVPQELATVADRVAYCWQHWPGEGAVLVVLDDVVRERDGAQLAMFRPGGWFRVLRTTRERWTGVQDYPLDQLSDDAGRELLTSYIDPARLEAEPEAVEDLLWWFGGLPLGLELAGRYLVLYKISLIAKYMEGLHLTHKSLNSNIEMGYPHGLEAALAFSWARLDGEAARGLALRLGLYGAAAIPLTEDELQDWHEAFNGLLNLNLLEGERNWVRLHPLVRQFVRQRLAVELSAEAVDELRREVAGAIVKQGKHIPDRFTMTQAREFAPWIPHLEEVWEELLPWVGDEDVISPLEALLQFYYGQGVYRAAQLWAEECVAVVRSRLGDKHPDTATALSHLAAVYREQGNYTAVEPLLLEALKIDQESLPPNHRYLARDFNNLAELYRAQGKYDAAELHYLEALEIDRKSLLPNLPDLTCDLNNLGGLYYQQGKYDAAEPLYLEVLEIDQESLPSNHPDVATHLNNLADLYRVQGKYNDAELLYLKALEIDRESLPPNHPQLAILLNNLAALYYEQGNYAAAEPFYLEALAIARKSRPPNHPDLAILLNNLATLYREQGNYTAAEPLVLEALKIDRESLPPNHPDLAIHLNNLAELYEEQGKYDAAKLLYLEAVEIDRKSLLPNHPDLAIHLVNFARFQGKQGNYEGTEPMMLEGIQILFESWGLEHPRFKKKFQDCINFYRTGLAAGLPTRLHQHPLGDQIRSRL</sequence>
<evidence type="ECO:0000256" key="3">
    <source>
        <dbReference type="PROSITE-ProRule" id="PRU00339"/>
    </source>
</evidence>
<dbReference type="Gene3D" id="1.25.40.10">
    <property type="entry name" value="Tetratricopeptide repeat domain"/>
    <property type="match status" value="4"/>
</dbReference>
<dbReference type="InterPro" id="IPR011990">
    <property type="entry name" value="TPR-like_helical_dom_sf"/>
</dbReference>
<evidence type="ECO:0000313" key="6">
    <source>
        <dbReference type="Proteomes" id="UP001525961"/>
    </source>
</evidence>
<gene>
    <name evidence="5" type="ORF">NG792_25565</name>
</gene>
<dbReference type="InterPro" id="IPR027417">
    <property type="entry name" value="P-loop_NTPase"/>
</dbReference>
<dbReference type="Pfam" id="PF13374">
    <property type="entry name" value="TPR_10"/>
    <property type="match status" value="1"/>
</dbReference>
<keyword evidence="6" id="KW-1185">Reference proteome</keyword>
<dbReference type="InterPro" id="IPR019734">
    <property type="entry name" value="TPR_rpt"/>
</dbReference>
<dbReference type="Proteomes" id="UP001525961">
    <property type="component" value="Unassembled WGS sequence"/>
</dbReference>
<evidence type="ECO:0000256" key="1">
    <source>
        <dbReference type="ARBA" id="ARBA00022737"/>
    </source>
</evidence>
<feature type="repeat" description="TPR" evidence="3">
    <location>
        <begin position="774"/>
        <end position="807"/>
    </location>
</feature>